<keyword evidence="2" id="KW-0325">Glycoprotein</keyword>
<dbReference type="SMART" id="SM00408">
    <property type="entry name" value="IGc2"/>
    <property type="match status" value="1"/>
</dbReference>
<feature type="chain" id="PRO_5045157366" description="Ig-like domain-containing protein" evidence="4">
    <location>
        <begin position="26"/>
        <end position="200"/>
    </location>
</feature>
<reference evidence="6" key="3">
    <citation type="submission" date="2025-09" db="UniProtKB">
        <authorList>
            <consortium name="Ensembl"/>
        </authorList>
    </citation>
    <scope>IDENTIFICATION</scope>
</reference>
<feature type="domain" description="Ig-like" evidence="5">
    <location>
        <begin position="27"/>
        <end position="134"/>
    </location>
</feature>
<accession>A0AAY4EKP8</accession>
<dbReference type="GeneTree" id="ENSGT01120000277020"/>
<proteinExistence type="predicted"/>
<dbReference type="Gene3D" id="2.60.40.10">
    <property type="entry name" value="Immunoglobulins"/>
    <property type="match status" value="1"/>
</dbReference>
<name>A0AAY4EKP8_9TELE</name>
<dbReference type="InterPro" id="IPR051755">
    <property type="entry name" value="Ig-like_CS_Receptor"/>
</dbReference>
<dbReference type="InterPro" id="IPR003598">
    <property type="entry name" value="Ig_sub2"/>
</dbReference>
<organism evidence="6 7">
    <name type="scientific">Denticeps clupeoides</name>
    <name type="common">denticle herring</name>
    <dbReference type="NCBI Taxonomy" id="299321"/>
    <lineage>
        <taxon>Eukaryota</taxon>
        <taxon>Metazoa</taxon>
        <taxon>Chordata</taxon>
        <taxon>Craniata</taxon>
        <taxon>Vertebrata</taxon>
        <taxon>Euteleostomi</taxon>
        <taxon>Actinopterygii</taxon>
        <taxon>Neopterygii</taxon>
        <taxon>Teleostei</taxon>
        <taxon>Clupei</taxon>
        <taxon>Clupeiformes</taxon>
        <taxon>Denticipitoidei</taxon>
        <taxon>Denticipitidae</taxon>
        <taxon>Denticeps</taxon>
    </lineage>
</organism>
<dbReference type="InterPro" id="IPR036179">
    <property type="entry name" value="Ig-like_dom_sf"/>
</dbReference>
<keyword evidence="4" id="KW-0732">Signal</keyword>
<evidence type="ECO:0000256" key="3">
    <source>
        <dbReference type="SAM" id="Phobius"/>
    </source>
</evidence>
<keyword evidence="1" id="KW-1015">Disulfide bond</keyword>
<evidence type="ECO:0000256" key="1">
    <source>
        <dbReference type="ARBA" id="ARBA00023157"/>
    </source>
</evidence>
<dbReference type="InterPro" id="IPR007110">
    <property type="entry name" value="Ig-like_dom"/>
</dbReference>
<dbReference type="AlphaFoldDB" id="A0AAY4EKP8"/>
<keyword evidence="3" id="KW-0472">Membrane</keyword>
<dbReference type="SUPFAM" id="SSF48726">
    <property type="entry name" value="Immunoglobulin"/>
    <property type="match status" value="1"/>
</dbReference>
<evidence type="ECO:0000313" key="6">
    <source>
        <dbReference type="Ensembl" id="ENSDCDP00010057934.1"/>
    </source>
</evidence>
<keyword evidence="7" id="KW-1185">Reference proteome</keyword>
<reference evidence="6 7" key="1">
    <citation type="submission" date="2020-06" db="EMBL/GenBank/DDBJ databases">
        <authorList>
            <consortium name="Wellcome Sanger Institute Data Sharing"/>
        </authorList>
    </citation>
    <scope>NUCLEOTIDE SEQUENCE [LARGE SCALE GENOMIC DNA]</scope>
</reference>
<feature type="transmembrane region" description="Helical" evidence="3">
    <location>
        <begin position="150"/>
        <end position="174"/>
    </location>
</feature>
<evidence type="ECO:0000313" key="7">
    <source>
        <dbReference type="Proteomes" id="UP000694580"/>
    </source>
</evidence>
<dbReference type="InterPro" id="IPR013106">
    <property type="entry name" value="Ig_V-set"/>
</dbReference>
<protein>
    <recommendedName>
        <fullName evidence="5">Ig-like domain-containing protein</fullName>
    </recommendedName>
</protein>
<dbReference type="PANTHER" id="PTHR19971">
    <property type="entry name" value="SIGNAL-REGULATORY PROTEIN BETA"/>
    <property type="match status" value="1"/>
</dbReference>
<dbReference type="Ensembl" id="ENSDCDT00010068625.1">
    <property type="protein sequence ID" value="ENSDCDP00010057934.1"/>
    <property type="gene ID" value="ENSDCDG00010032698.1"/>
</dbReference>
<evidence type="ECO:0000256" key="4">
    <source>
        <dbReference type="SAM" id="SignalP"/>
    </source>
</evidence>
<dbReference type="Pfam" id="PF07686">
    <property type="entry name" value="V-set"/>
    <property type="match status" value="1"/>
</dbReference>
<feature type="signal peptide" evidence="4">
    <location>
        <begin position="1"/>
        <end position="25"/>
    </location>
</feature>
<dbReference type="InterPro" id="IPR003599">
    <property type="entry name" value="Ig_sub"/>
</dbReference>
<keyword evidence="3" id="KW-1133">Transmembrane helix</keyword>
<sequence>MCAIEGMSSTATCVLTMLMFASTAASTEFIVTQWPAMVRVDSGQSITLKCYVAELYTTCATVTWLKTDPIRPQSLNMTKRLQHTDDPRQSTYGWSKDCSASISSAQVEDSGMYYCVVAQGHFALVGNGSLVTVTSENFLIVFPGHCSAVWWIYSSIGLTAISILLIFLATVGILHCKSKKSMQEGIIRNDFYYDHDTAET</sequence>
<dbReference type="Proteomes" id="UP000694580">
    <property type="component" value="Chromosome 20"/>
</dbReference>
<dbReference type="SMART" id="SM00409">
    <property type="entry name" value="IG"/>
    <property type="match status" value="1"/>
</dbReference>
<evidence type="ECO:0000256" key="2">
    <source>
        <dbReference type="ARBA" id="ARBA00023180"/>
    </source>
</evidence>
<evidence type="ECO:0000259" key="5">
    <source>
        <dbReference type="PROSITE" id="PS50835"/>
    </source>
</evidence>
<dbReference type="PROSITE" id="PS50835">
    <property type="entry name" value="IG_LIKE"/>
    <property type="match status" value="1"/>
</dbReference>
<reference evidence="6" key="2">
    <citation type="submission" date="2025-08" db="UniProtKB">
        <authorList>
            <consortium name="Ensembl"/>
        </authorList>
    </citation>
    <scope>IDENTIFICATION</scope>
</reference>
<keyword evidence="3" id="KW-0812">Transmembrane</keyword>
<dbReference type="InterPro" id="IPR013783">
    <property type="entry name" value="Ig-like_fold"/>
</dbReference>